<name>A0ABN9X7W6_9DINO</name>
<feature type="compositionally biased region" description="Pro residues" evidence="1">
    <location>
        <begin position="7"/>
        <end position="22"/>
    </location>
</feature>
<evidence type="ECO:0000313" key="2">
    <source>
        <dbReference type="EMBL" id="CAK0895422.1"/>
    </source>
</evidence>
<dbReference type="Proteomes" id="UP001189429">
    <property type="component" value="Unassembled WGS sequence"/>
</dbReference>
<comment type="caution">
    <text evidence="2">The sequence shown here is derived from an EMBL/GenBank/DDBJ whole genome shotgun (WGS) entry which is preliminary data.</text>
</comment>
<proteinExistence type="predicted"/>
<keyword evidence="3" id="KW-1185">Reference proteome</keyword>
<sequence>PGHLPAPSLPASPLSPSPPPPARVARARARAGPLLLTLGAPRSAEQREACRQLFCHLRGPKLKAFLGDLTSIANGLQTTDVLLAYQLPGQEAPGPRAPITVC</sequence>
<accession>A0ABN9X7W6</accession>
<dbReference type="EMBL" id="CAUYUJ010020037">
    <property type="protein sequence ID" value="CAK0895422.1"/>
    <property type="molecule type" value="Genomic_DNA"/>
</dbReference>
<protein>
    <submittedName>
        <fullName evidence="2">Uncharacterized protein</fullName>
    </submittedName>
</protein>
<evidence type="ECO:0000256" key="1">
    <source>
        <dbReference type="SAM" id="MobiDB-lite"/>
    </source>
</evidence>
<gene>
    <name evidence="2" type="ORF">PCOR1329_LOCUS74168</name>
</gene>
<evidence type="ECO:0000313" key="3">
    <source>
        <dbReference type="Proteomes" id="UP001189429"/>
    </source>
</evidence>
<feature type="region of interest" description="Disordered" evidence="1">
    <location>
        <begin position="1"/>
        <end position="28"/>
    </location>
</feature>
<organism evidence="2 3">
    <name type="scientific">Prorocentrum cordatum</name>
    <dbReference type="NCBI Taxonomy" id="2364126"/>
    <lineage>
        <taxon>Eukaryota</taxon>
        <taxon>Sar</taxon>
        <taxon>Alveolata</taxon>
        <taxon>Dinophyceae</taxon>
        <taxon>Prorocentrales</taxon>
        <taxon>Prorocentraceae</taxon>
        <taxon>Prorocentrum</taxon>
    </lineage>
</organism>
<reference evidence="2" key="1">
    <citation type="submission" date="2023-10" db="EMBL/GenBank/DDBJ databases">
        <authorList>
            <person name="Chen Y."/>
            <person name="Shah S."/>
            <person name="Dougan E. K."/>
            <person name="Thang M."/>
            <person name="Chan C."/>
        </authorList>
    </citation>
    <scope>NUCLEOTIDE SEQUENCE [LARGE SCALE GENOMIC DNA]</scope>
</reference>
<feature type="non-terminal residue" evidence="2">
    <location>
        <position position="1"/>
    </location>
</feature>